<gene>
    <name evidence="1" type="ORF">MSPICULIGERA_LOCUS2581</name>
</gene>
<dbReference type="AlphaFoldDB" id="A0AA36C8N7"/>
<feature type="non-terminal residue" evidence="1">
    <location>
        <position position="202"/>
    </location>
</feature>
<reference evidence="1" key="1">
    <citation type="submission" date="2023-06" db="EMBL/GenBank/DDBJ databases">
        <authorList>
            <person name="Delattre M."/>
        </authorList>
    </citation>
    <scope>NUCLEOTIDE SEQUENCE</scope>
    <source>
        <strain evidence="1">AF72</strain>
    </source>
</reference>
<dbReference type="EMBL" id="CATQJA010000751">
    <property type="protein sequence ID" value="CAJ0563864.1"/>
    <property type="molecule type" value="Genomic_DNA"/>
</dbReference>
<dbReference type="Proteomes" id="UP001177023">
    <property type="component" value="Unassembled WGS sequence"/>
</dbReference>
<comment type="caution">
    <text evidence="1">The sequence shown here is derived from an EMBL/GenBank/DDBJ whole genome shotgun (WGS) entry which is preliminary data.</text>
</comment>
<accession>A0AA36C8N7</accession>
<organism evidence="1 2">
    <name type="scientific">Mesorhabditis spiculigera</name>
    <dbReference type="NCBI Taxonomy" id="96644"/>
    <lineage>
        <taxon>Eukaryota</taxon>
        <taxon>Metazoa</taxon>
        <taxon>Ecdysozoa</taxon>
        <taxon>Nematoda</taxon>
        <taxon>Chromadorea</taxon>
        <taxon>Rhabditida</taxon>
        <taxon>Rhabditina</taxon>
        <taxon>Rhabditomorpha</taxon>
        <taxon>Rhabditoidea</taxon>
        <taxon>Rhabditidae</taxon>
        <taxon>Mesorhabditinae</taxon>
        <taxon>Mesorhabditis</taxon>
    </lineage>
</organism>
<evidence type="ECO:0000313" key="1">
    <source>
        <dbReference type="EMBL" id="CAJ0563864.1"/>
    </source>
</evidence>
<name>A0AA36C8N7_9BILA</name>
<protein>
    <submittedName>
        <fullName evidence="1">Uncharacterized protein</fullName>
    </submittedName>
</protein>
<proteinExistence type="predicted"/>
<sequence>MQLTAPCMGQRLEPYAKRLIDEWLKQERHIRRIRIFGKTGYLEISHPDGSRLKGRIQRKDGEFLDVIVGPGFPPEPELISFLNESVTRLWDLRLPGPLPHYIGLKLPEMTLRTSSVQKAAGLDELYAKLLIDEWLKGERHIRFITIICTPGYPDYPALLRPYAKFSRHRGNYWLAGRIRRKNGELLMVSISESMITLRKAKK</sequence>
<keyword evidence="2" id="KW-1185">Reference proteome</keyword>
<evidence type="ECO:0000313" key="2">
    <source>
        <dbReference type="Proteomes" id="UP001177023"/>
    </source>
</evidence>